<organism evidence="2 3">
    <name type="scientific">Pristionchus fissidentatus</name>
    <dbReference type="NCBI Taxonomy" id="1538716"/>
    <lineage>
        <taxon>Eukaryota</taxon>
        <taxon>Metazoa</taxon>
        <taxon>Ecdysozoa</taxon>
        <taxon>Nematoda</taxon>
        <taxon>Chromadorea</taxon>
        <taxon>Rhabditida</taxon>
        <taxon>Rhabditina</taxon>
        <taxon>Diplogasteromorpha</taxon>
        <taxon>Diplogasteroidea</taxon>
        <taxon>Neodiplogasteridae</taxon>
        <taxon>Pristionchus</taxon>
    </lineage>
</organism>
<accession>A0AAV5VW08</accession>
<dbReference type="PROSITE" id="PS51257">
    <property type="entry name" value="PROKAR_LIPOPROTEIN"/>
    <property type="match status" value="1"/>
</dbReference>
<sequence length="119" mass="12499">MNRLLLLIALVGISTVFGCSSRPSGGGGCGCGGGARGVLRLEGDNAIEEDFGEIYGLGLWASPKLPNNVSLPQAQDPSFHFKSCCSGRGLSTACVARCNFETYNQDLLQKMIIGVDECP</sequence>
<keyword evidence="1" id="KW-0732">Signal</keyword>
<protein>
    <submittedName>
        <fullName evidence="2">Uncharacterized protein</fullName>
    </submittedName>
</protein>
<name>A0AAV5VW08_9BILA</name>
<dbReference type="EMBL" id="BTSY01000004">
    <property type="protein sequence ID" value="GMT23711.1"/>
    <property type="molecule type" value="Genomic_DNA"/>
</dbReference>
<gene>
    <name evidence="2" type="ORF">PFISCL1PPCAC_15008</name>
</gene>
<keyword evidence="3" id="KW-1185">Reference proteome</keyword>
<reference evidence="2" key="1">
    <citation type="submission" date="2023-10" db="EMBL/GenBank/DDBJ databases">
        <title>Genome assembly of Pristionchus species.</title>
        <authorList>
            <person name="Yoshida K."/>
            <person name="Sommer R.J."/>
        </authorList>
    </citation>
    <scope>NUCLEOTIDE SEQUENCE</scope>
    <source>
        <strain evidence="2">RS5133</strain>
    </source>
</reference>
<feature type="chain" id="PRO_5043394632" evidence="1">
    <location>
        <begin position="19"/>
        <end position="119"/>
    </location>
</feature>
<evidence type="ECO:0000313" key="3">
    <source>
        <dbReference type="Proteomes" id="UP001432322"/>
    </source>
</evidence>
<dbReference type="PANTHER" id="PTHR46705:SF14">
    <property type="entry name" value="DOMAIN OF UNKNOWN FUNCTION DB DOMAIN-CONTAINING PROTEIN"/>
    <property type="match status" value="1"/>
</dbReference>
<dbReference type="AlphaFoldDB" id="A0AAV5VW08"/>
<dbReference type="PANTHER" id="PTHR46705">
    <property type="entry name" value="PROTEIN CBG09805"/>
    <property type="match status" value="1"/>
</dbReference>
<evidence type="ECO:0000313" key="2">
    <source>
        <dbReference type="EMBL" id="GMT23711.1"/>
    </source>
</evidence>
<proteinExistence type="predicted"/>
<evidence type="ECO:0000256" key="1">
    <source>
        <dbReference type="SAM" id="SignalP"/>
    </source>
</evidence>
<comment type="caution">
    <text evidence="2">The sequence shown here is derived from an EMBL/GenBank/DDBJ whole genome shotgun (WGS) entry which is preliminary data.</text>
</comment>
<dbReference type="Proteomes" id="UP001432322">
    <property type="component" value="Unassembled WGS sequence"/>
</dbReference>
<feature type="signal peptide" evidence="1">
    <location>
        <begin position="1"/>
        <end position="18"/>
    </location>
</feature>
<feature type="non-terminal residue" evidence="2">
    <location>
        <position position="119"/>
    </location>
</feature>